<feature type="region of interest" description="Disordered" evidence="2">
    <location>
        <begin position="556"/>
        <end position="578"/>
    </location>
</feature>
<dbReference type="PANTHER" id="PTHR31071">
    <property type="entry name" value="GB|AAF24581.1"/>
    <property type="match status" value="1"/>
</dbReference>
<dbReference type="GeneID" id="113710480"/>
<organism evidence="3 5">
    <name type="scientific">Coffea arabica</name>
    <name type="common">Arabian coffee</name>
    <dbReference type="NCBI Taxonomy" id="13443"/>
    <lineage>
        <taxon>Eukaryota</taxon>
        <taxon>Viridiplantae</taxon>
        <taxon>Streptophyta</taxon>
        <taxon>Embryophyta</taxon>
        <taxon>Tracheophyta</taxon>
        <taxon>Spermatophyta</taxon>
        <taxon>Magnoliopsida</taxon>
        <taxon>eudicotyledons</taxon>
        <taxon>Gunneridae</taxon>
        <taxon>Pentapetalae</taxon>
        <taxon>asterids</taxon>
        <taxon>lamiids</taxon>
        <taxon>Gentianales</taxon>
        <taxon>Rubiaceae</taxon>
        <taxon>Ixoroideae</taxon>
        <taxon>Gardenieae complex</taxon>
        <taxon>Bertiereae - Coffeeae clade</taxon>
        <taxon>Coffeeae</taxon>
        <taxon>Coffea</taxon>
    </lineage>
</organism>
<evidence type="ECO:0000313" key="5">
    <source>
        <dbReference type="RefSeq" id="XP_027089314.1"/>
    </source>
</evidence>
<dbReference type="RefSeq" id="XP_027089313.1">
    <property type="nucleotide sequence ID" value="XM_027233512.1"/>
</dbReference>
<name>A0A6P6UFL8_COFAR</name>
<evidence type="ECO:0000313" key="4">
    <source>
        <dbReference type="RefSeq" id="XP_027089313.1"/>
    </source>
</evidence>
<dbReference type="PANTHER" id="PTHR31071:SF49">
    <property type="match status" value="1"/>
</dbReference>
<evidence type="ECO:0000256" key="2">
    <source>
        <dbReference type="SAM" id="MobiDB-lite"/>
    </source>
</evidence>
<evidence type="ECO:0000313" key="3">
    <source>
        <dbReference type="Proteomes" id="UP001652660"/>
    </source>
</evidence>
<feature type="region of interest" description="Disordered" evidence="2">
    <location>
        <begin position="23"/>
        <end position="49"/>
    </location>
</feature>
<proteinExistence type="predicted"/>
<accession>A0A6P6UFL8</accession>
<dbReference type="RefSeq" id="XP_027089314.1">
    <property type="nucleotide sequence ID" value="XM_027233513.1"/>
</dbReference>
<evidence type="ECO:0000256" key="1">
    <source>
        <dbReference type="SAM" id="Coils"/>
    </source>
</evidence>
<sequence>METSDRAHKFPCDFGKDFVNGHSLSSRSRGRRVTDGTGNLSGHRSTIRGPRRRFRWEASGLATPRVEWKSDGAVSGATAAAGGEGIRQVRGGIVVGVSARKLAARMWHLAEGFNSGGGGMTRQGRFNRLRFGLQPLLSICKSAMKGGSDWELAGLKTPSANEVCQLHNNGRLVTSHQIATISVASALQVELVRSQNRVKELESERHLVKKKIKQFLKGHSEEKESSKRRERKMVQKINDLKVELQKERKSYQKMDLVNSKLLTDLTRAKLAAKQFKQEYEKEKNARELLEDICHDLGNDIKDHKAKIRAIKVECAKILEEVEEERQMLQIAEVWREERVQMKLIDAKLILEEKYCQMNNLIADLENLLRTNGTTPEMIKMREVEGMNLEMQSFSVQDREELRYMPPTVNDIHTITENLQDGGTMETGSHECQSYLSDTHSTKFHNASCEANEFTKDRSIDHDRSSANASFRKILTCSMDQYSSHTLGDGTNSVDGISGGRHVSSLTIHNIQNANQQSLNCTINNFTSMEKDKNKGPSVRKFWRSTPSVADVLRTISVDENRRPSNGSNSSNVAVSPENFSEEAVNHNELVGHWCLPGQRNPHVTRAMRGYIEWPRGIQRNGLKARPLEPSLESQKKQLRNVLKQRIE</sequence>
<feature type="coiled-coil region" evidence="1">
    <location>
        <begin position="184"/>
        <end position="370"/>
    </location>
</feature>
<gene>
    <name evidence="4 5" type="primary">LOC113710480</name>
</gene>
<keyword evidence="3" id="KW-1185">Reference proteome</keyword>
<protein>
    <submittedName>
        <fullName evidence="4 5">Uncharacterized protein LOC113710480 isoform X1</fullName>
    </submittedName>
</protein>
<reference evidence="4 5" key="2">
    <citation type="submission" date="2025-04" db="UniProtKB">
        <authorList>
            <consortium name="RefSeq"/>
        </authorList>
    </citation>
    <scope>IDENTIFICATION</scope>
    <source>
        <tissue evidence="4 5">Leaves</tissue>
    </source>
</reference>
<dbReference type="OrthoDB" id="1927957at2759"/>
<dbReference type="Proteomes" id="UP001652660">
    <property type="component" value="Chromosome 9e"/>
</dbReference>
<reference evidence="3" key="1">
    <citation type="journal article" date="2025" name="Foods">
        <title>Unveiling the Microbial Signatures of Arabica Coffee Cherries: Insights into Ripeness Specific Diversity, Functional Traits, and Implications for Quality and Safety.</title>
        <authorList>
            <consortium name="RefSeq"/>
            <person name="Tenea G.N."/>
            <person name="Cifuentes V."/>
            <person name="Reyes P."/>
            <person name="Cevallos-Vallejos M."/>
        </authorList>
    </citation>
    <scope>NUCLEOTIDE SEQUENCE [LARGE SCALE GENOMIC DNA]</scope>
</reference>
<dbReference type="InterPro" id="IPR043424">
    <property type="entry name" value="BLT-like"/>
</dbReference>
<keyword evidence="1" id="KW-0175">Coiled coil</keyword>
<dbReference type="AlphaFoldDB" id="A0A6P6UFL8"/>